<comment type="similarity">
    <text evidence="2">Belongs to the major facilitator superfamily. Monocarboxylate porter (TC 2.A.1.13) family.</text>
</comment>
<comment type="subcellular location">
    <subcellularLocation>
        <location evidence="1">Membrane</location>
        <topology evidence="1">Multi-pass membrane protein</topology>
    </subcellularLocation>
</comment>
<keyword evidence="4" id="KW-0472">Membrane</keyword>
<keyword evidence="4" id="KW-0812">Transmembrane</keyword>
<sequence>MGSASIELQPTGRNSGADIGTGAVSSASDVGSSTSNPDNSLENQLQNQEFSLPPVDGGKDALLFLAAAFMLEALVWGFPFSFGVFQDYYTSHAPFAGSASIAVIGTCAMGIMYLTGPLTMGFLRLYPGLGRWSPIVGLLVMCLALAMSSFSTTVTHLIITQGVLYAIGGCICYSPCIVYMDEWFVKRKGLAYGTMWAGTGLAGVVLPLLLENLLNKYGFKTTLRIWSIVVFVLTAPLAKFLKPRLPQSPVTHIKKFNLSFIFTRTFAVYQLANVAEAFGFFLPGIYLPSYARSALGVSGSLSALTLLLVNVASVFGCVAMGHLIDRFHVTTCFLISTAGATIGTFLFWGMATNLAMLYVFCVVYGLFAGSYTSAWPGIMREVVKKGGEGNNGRGVDSSMVFAFLAAGRGVGNVASGPLSEAMAKGFPWRGNAFAGYGSGYGPLIVFTGVTALLGGGSFLWRRIGWL</sequence>
<dbReference type="PROSITE" id="PS50850">
    <property type="entry name" value="MFS"/>
    <property type="match status" value="1"/>
</dbReference>
<keyword evidence="4" id="KW-1133">Transmembrane helix</keyword>
<feature type="transmembrane region" description="Helical" evidence="4">
    <location>
        <begin position="222"/>
        <end position="241"/>
    </location>
</feature>
<feature type="compositionally biased region" description="Low complexity" evidence="3">
    <location>
        <begin position="21"/>
        <end position="35"/>
    </location>
</feature>
<evidence type="ECO:0000259" key="5">
    <source>
        <dbReference type="PROSITE" id="PS50850"/>
    </source>
</evidence>
<dbReference type="Proteomes" id="UP000275385">
    <property type="component" value="Unassembled WGS sequence"/>
</dbReference>
<proteinExistence type="inferred from homology"/>
<name>A0A420Y6U5_9PEZI</name>
<dbReference type="InterPro" id="IPR036259">
    <property type="entry name" value="MFS_trans_sf"/>
</dbReference>
<feature type="transmembrane region" description="Helical" evidence="4">
    <location>
        <begin position="357"/>
        <end position="378"/>
    </location>
</feature>
<keyword evidence="7" id="KW-1185">Reference proteome</keyword>
<gene>
    <name evidence="6" type="ORF">DL546_005949</name>
</gene>
<dbReference type="EMBL" id="QVQW01000041">
    <property type="protein sequence ID" value="RKU43591.1"/>
    <property type="molecule type" value="Genomic_DNA"/>
</dbReference>
<dbReference type="PANTHER" id="PTHR11360:SF287">
    <property type="entry name" value="MFS MONOCARBOXYLATE TRANSPORTER"/>
    <property type="match status" value="1"/>
</dbReference>
<comment type="caution">
    <text evidence="6">The sequence shown here is derived from an EMBL/GenBank/DDBJ whole genome shotgun (WGS) entry which is preliminary data.</text>
</comment>
<feature type="transmembrane region" description="Helical" evidence="4">
    <location>
        <begin position="301"/>
        <end position="324"/>
    </location>
</feature>
<accession>A0A420Y6U5</accession>
<feature type="transmembrane region" description="Helical" evidence="4">
    <location>
        <begin position="190"/>
        <end position="210"/>
    </location>
</feature>
<dbReference type="AlphaFoldDB" id="A0A420Y6U5"/>
<feature type="transmembrane region" description="Helical" evidence="4">
    <location>
        <begin position="439"/>
        <end position="460"/>
    </location>
</feature>
<dbReference type="Pfam" id="PF07690">
    <property type="entry name" value="MFS_1"/>
    <property type="match status" value="1"/>
</dbReference>
<feature type="transmembrane region" description="Helical" evidence="4">
    <location>
        <begin position="331"/>
        <end position="351"/>
    </location>
</feature>
<feature type="region of interest" description="Disordered" evidence="3">
    <location>
        <begin position="1"/>
        <end position="42"/>
    </location>
</feature>
<feature type="transmembrane region" description="Helical" evidence="4">
    <location>
        <begin position="61"/>
        <end position="82"/>
    </location>
</feature>
<feature type="compositionally biased region" description="Polar residues" evidence="3">
    <location>
        <begin position="1"/>
        <end position="14"/>
    </location>
</feature>
<dbReference type="GO" id="GO:0022857">
    <property type="term" value="F:transmembrane transporter activity"/>
    <property type="evidence" value="ECO:0007669"/>
    <property type="project" value="InterPro"/>
</dbReference>
<reference evidence="6 7" key="1">
    <citation type="submission" date="2018-08" db="EMBL/GenBank/DDBJ databases">
        <title>Draft genome of the lignicolous fungus Coniochaeta pulveracea.</title>
        <authorList>
            <person name="Borstlap C.J."/>
            <person name="De Witt R.N."/>
            <person name="Botha A."/>
            <person name="Volschenk H."/>
        </authorList>
    </citation>
    <scope>NUCLEOTIDE SEQUENCE [LARGE SCALE GENOMIC DNA]</scope>
    <source>
        <strain evidence="6 7">CAB683</strain>
    </source>
</reference>
<feature type="transmembrane region" description="Helical" evidence="4">
    <location>
        <begin position="135"/>
        <end position="152"/>
    </location>
</feature>
<protein>
    <recommendedName>
        <fullName evidence="5">Major facilitator superfamily (MFS) profile domain-containing protein</fullName>
    </recommendedName>
</protein>
<dbReference type="Gene3D" id="1.20.1250.20">
    <property type="entry name" value="MFS general substrate transporter like domains"/>
    <property type="match status" value="2"/>
</dbReference>
<dbReference type="InterPro" id="IPR050327">
    <property type="entry name" value="Proton-linked_MCT"/>
</dbReference>
<dbReference type="GO" id="GO:0016020">
    <property type="term" value="C:membrane"/>
    <property type="evidence" value="ECO:0007669"/>
    <property type="project" value="UniProtKB-SubCell"/>
</dbReference>
<feature type="transmembrane region" description="Helical" evidence="4">
    <location>
        <begin position="94"/>
        <end position="114"/>
    </location>
</feature>
<evidence type="ECO:0000313" key="7">
    <source>
        <dbReference type="Proteomes" id="UP000275385"/>
    </source>
</evidence>
<evidence type="ECO:0000256" key="1">
    <source>
        <dbReference type="ARBA" id="ARBA00004141"/>
    </source>
</evidence>
<dbReference type="OrthoDB" id="2213137at2759"/>
<dbReference type="InterPro" id="IPR011701">
    <property type="entry name" value="MFS"/>
</dbReference>
<dbReference type="InterPro" id="IPR020846">
    <property type="entry name" value="MFS_dom"/>
</dbReference>
<feature type="transmembrane region" description="Helical" evidence="4">
    <location>
        <begin position="158"/>
        <end position="178"/>
    </location>
</feature>
<organism evidence="6 7">
    <name type="scientific">Coniochaeta pulveracea</name>
    <dbReference type="NCBI Taxonomy" id="177199"/>
    <lineage>
        <taxon>Eukaryota</taxon>
        <taxon>Fungi</taxon>
        <taxon>Dikarya</taxon>
        <taxon>Ascomycota</taxon>
        <taxon>Pezizomycotina</taxon>
        <taxon>Sordariomycetes</taxon>
        <taxon>Sordariomycetidae</taxon>
        <taxon>Coniochaetales</taxon>
        <taxon>Coniochaetaceae</taxon>
        <taxon>Coniochaeta</taxon>
    </lineage>
</organism>
<evidence type="ECO:0000313" key="6">
    <source>
        <dbReference type="EMBL" id="RKU43591.1"/>
    </source>
</evidence>
<feature type="transmembrane region" description="Helical" evidence="4">
    <location>
        <begin position="261"/>
        <end position="281"/>
    </location>
</feature>
<evidence type="ECO:0000256" key="3">
    <source>
        <dbReference type="SAM" id="MobiDB-lite"/>
    </source>
</evidence>
<evidence type="ECO:0000256" key="4">
    <source>
        <dbReference type="SAM" id="Phobius"/>
    </source>
</evidence>
<dbReference type="PANTHER" id="PTHR11360">
    <property type="entry name" value="MONOCARBOXYLATE TRANSPORTER"/>
    <property type="match status" value="1"/>
</dbReference>
<dbReference type="SUPFAM" id="SSF103473">
    <property type="entry name" value="MFS general substrate transporter"/>
    <property type="match status" value="1"/>
</dbReference>
<feature type="domain" description="Major facilitator superfamily (MFS) profile" evidence="5">
    <location>
        <begin position="265"/>
        <end position="466"/>
    </location>
</feature>
<evidence type="ECO:0000256" key="2">
    <source>
        <dbReference type="ARBA" id="ARBA00006727"/>
    </source>
</evidence>